<sequence>MSDSDPSERWREINDDAERRARSEDAPTQYGGSPTGTPEPGAGSHGWPSSGRDEHGRDPYGQQQGGYGQDPYGQQQGGYGYGQPPYGQAPYGQPGYGAQPAYGYGYGAPVRQDHPQAMTALVVGLVSTLGSLLCGITIFLSPWAWIAGRRAMREIDASGGALGGRGQAQTGMILGIVGTVLLVLGIIGIVLVVVLAVAGSTSP</sequence>
<keyword evidence="2" id="KW-0472">Membrane</keyword>
<keyword evidence="4" id="KW-1185">Reference proteome</keyword>
<gene>
    <name evidence="3" type="ORF">GCM10009737_24330</name>
</gene>
<keyword evidence="2" id="KW-1133">Transmembrane helix</keyword>
<proteinExistence type="predicted"/>
<accession>A0ABN2PHK3</accession>
<evidence type="ECO:0000256" key="2">
    <source>
        <dbReference type="SAM" id="Phobius"/>
    </source>
</evidence>
<dbReference type="EMBL" id="BAAAMY010000005">
    <property type="protein sequence ID" value="GAA1921989.1"/>
    <property type="molecule type" value="Genomic_DNA"/>
</dbReference>
<protein>
    <recommendedName>
        <fullName evidence="5">DUF4190 domain-containing protein</fullName>
    </recommendedName>
</protein>
<evidence type="ECO:0000256" key="1">
    <source>
        <dbReference type="SAM" id="MobiDB-lite"/>
    </source>
</evidence>
<feature type="compositionally biased region" description="Low complexity" evidence="1">
    <location>
        <begin position="82"/>
        <end position="93"/>
    </location>
</feature>
<comment type="caution">
    <text evidence="3">The sequence shown here is derived from an EMBL/GenBank/DDBJ whole genome shotgun (WGS) entry which is preliminary data.</text>
</comment>
<evidence type="ECO:0000313" key="4">
    <source>
        <dbReference type="Proteomes" id="UP001501612"/>
    </source>
</evidence>
<feature type="region of interest" description="Disordered" evidence="1">
    <location>
        <begin position="1"/>
        <end position="93"/>
    </location>
</feature>
<name>A0ABN2PHK3_9ACTN</name>
<feature type="transmembrane region" description="Helical" evidence="2">
    <location>
        <begin position="172"/>
        <end position="198"/>
    </location>
</feature>
<organism evidence="3 4">
    <name type="scientific">Nocardioides lentus</name>
    <dbReference type="NCBI Taxonomy" id="338077"/>
    <lineage>
        <taxon>Bacteria</taxon>
        <taxon>Bacillati</taxon>
        <taxon>Actinomycetota</taxon>
        <taxon>Actinomycetes</taxon>
        <taxon>Propionibacteriales</taxon>
        <taxon>Nocardioidaceae</taxon>
        <taxon>Nocardioides</taxon>
    </lineage>
</organism>
<feature type="transmembrane region" description="Helical" evidence="2">
    <location>
        <begin position="121"/>
        <end position="146"/>
    </location>
</feature>
<dbReference type="Proteomes" id="UP001501612">
    <property type="component" value="Unassembled WGS sequence"/>
</dbReference>
<evidence type="ECO:0000313" key="3">
    <source>
        <dbReference type="EMBL" id="GAA1921989.1"/>
    </source>
</evidence>
<evidence type="ECO:0008006" key="5">
    <source>
        <dbReference type="Google" id="ProtNLM"/>
    </source>
</evidence>
<feature type="compositionally biased region" description="Basic and acidic residues" evidence="1">
    <location>
        <begin position="1"/>
        <end position="25"/>
    </location>
</feature>
<dbReference type="RefSeq" id="WP_344007538.1">
    <property type="nucleotide sequence ID" value="NZ_BAAAMY010000005.1"/>
</dbReference>
<reference evidence="3 4" key="1">
    <citation type="journal article" date="2019" name="Int. J. Syst. Evol. Microbiol.">
        <title>The Global Catalogue of Microorganisms (GCM) 10K type strain sequencing project: providing services to taxonomists for standard genome sequencing and annotation.</title>
        <authorList>
            <consortium name="The Broad Institute Genomics Platform"/>
            <consortium name="The Broad Institute Genome Sequencing Center for Infectious Disease"/>
            <person name="Wu L."/>
            <person name="Ma J."/>
        </authorList>
    </citation>
    <scope>NUCLEOTIDE SEQUENCE [LARGE SCALE GENOMIC DNA]</scope>
    <source>
        <strain evidence="3 4">JCM 14046</strain>
    </source>
</reference>
<keyword evidence="2" id="KW-0812">Transmembrane</keyword>